<comment type="subcellular location">
    <subcellularLocation>
        <location evidence="1">Secreted</location>
    </subcellularLocation>
</comment>
<dbReference type="OrthoDB" id="5565075at2759"/>
<dbReference type="FunFam" id="2.40.10.10:FF:000025">
    <property type="entry name" value="serine proteases 1/2"/>
    <property type="match status" value="1"/>
</dbReference>
<dbReference type="PANTHER" id="PTHR24264:SF65">
    <property type="entry name" value="SRCR DOMAIN-CONTAINING PROTEIN"/>
    <property type="match status" value="1"/>
</dbReference>
<evidence type="ECO:0000256" key="7">
    <source>
        <dbReference type="ARBA" id="ARBA00023145"/>
    </source>
</evidence>
<keyword evidence="5 9" id="KW-0378">Hydrolase</keyword>
<dbReference type="Pfam" id="PF00089">
    <property type="entry name" value="Trypsin"/>
    <property type="match status" value="1"/>
</dbReference>
<dbReference type="PROSITE" id="PS50240">
    <property type="entry name" value="TRYPSIN_DOM"/>
    <property type="match status" value="1"/>
</dbReference>
<keyword evidence="6 9" id="KW-0720">Serine protease</keyword>
<keyword evidence="8" id="KW-1015">Disulfide bond</keyword>
<dbReference type="EMBL" id="CAKKLH010000223">
    <property type="protein sequence ID" value="CAH0106509.1"/>
    <property type="molecule type" value="Genomic_DNA"/>
</dbReference>
<reference evidence="12" key="1">
    <citation type="submission" date="2021-11" db="EMBL/GenBank/DDBJ databases">
        <authorList>
            <person name="Schell T."/>
        </authorList>
    </citation>
    <scope>NUCLEOTIDE SEQUENCE</scope>
    <source>
        <strain evidence="12">M5</strain>
    </source>
</reference>
<evidence type="ECO:0000256" key="5">
    <source>
        <dbReference type="ARBA" id="ARBA00022801"/>
    </source>
</evidence>
<evidence type="ECO:0000256" key="4">
    <source>
        <dbReference type="ARBA" id="ARBA00022729"/>
    </source>
</evidence>
<evidence type="ECO:0000256" key="6">
    <source>
        <dbReference type="ARBA" id="ARBA00022825"/>
    </source>
</evidence>
<comment type="caution">
    <text evidence="12">The sequence shown here is derived from an EMBL/GenBank/DDBJ whole genome shotgun (WGS) entry which is preliminary data.</text>
</comment>
<dbReference type="PROSITE" id="PS00135">
    <property type="entry name" value="TRYPSIN_SER"/>
    <property type="match status" value="1"/>
</dbReference>
<evidence type="ECO:0000256" key="8">
    <source>
        <dbReference type="ARBA" id="ARBA00023157"/>
    </source>
</evidence>
<evidence type="ECO:0000256" key="10">
    <source>
        <dbReference type="SAM" id="SignalP"/>
    </source>
</evidence>
<protein>
    <recommendedName>
        <fullName evidence="11">Peptidase S1 domain-containing protein</fullName>
    </recommendedName>
</protein>
<keyword evidence="3 9" id="KW-0645">Protease</keyword>
<dbReference type="InterPro" id="IPR018114">
    <property type="entry name" value="TRYPSIN_HIS"/>
</dbReference>
<evidence type="ECO:0000256" key="3">
    <source>
        <dbReference type="ARBA" id="ARBA00022670"/>
    </source>
</evidence>
<keyword evidence="4 10" id="KW-0732">Signal</keyword>
<dbReference type="Gene3D" id="2.40.10.10">
    <property type="entry name" value="Trypsin-like serine proteases"/>
    <property type="match status" value="2"/>
</dbReference>
<feature type="chain" id="PRO_5035233282" description="Peptidase S1 domain-containing protein" evidence="10">
    <location>
        <begin position="17"/>
        <end position="346"/>
    </location>
</feature>
<dbReference type="GO" id="GO:0006508">
    <property type="term" value="P:proteolysis"/>
    <property type="evidence" value="ECO:0007669"/>
    <property type="project" value="UniProtKB-KW"/>
</dbReference>
<evidence type="ECO:0000259" key="11">
    <source>
        <dbReference type="PROSITE" id="PS50240"/>
    </source>
</evidence>
<feature type="domain" description="Peptidase S1" evidence="11">
    <location>
        <begin position="117"/>
        <end position="340"/>
    </location>
</feature>
<evidence type="ECO:0000256" key="9">
    <source>
        <dbReference type="RuleBase" id="RU363034"/>
    </source>
</evidence>
<dbReference type="InterPro" id="IPR043504">
    <property type="entry name" value="Peptidase_S1_PA_chymotrypsin"/>
</dbReference>
<dbReference type="InterPro" id="IPR009003">
    <property type="entry name" value="Peptidase_S1_PA"/>
</dbReference>
<proteinExistence type="predicted"/>
<dbReference type="InterPro" id="IPR001254">
    <property type="entry name" value="Trypsin_dom"/>
</dbReference>
<evidence type="ECO:0000256" key="2">
    <source>
        <dbReference type="ARBA" id="ARBA00022525"/>
    </source>
</evidence>
<organism evidence="12 13">
    <name type="scientific">Daphnia galeata</name>
    <dbReference type="NCBI Taxonomy" id="27404"/>
    <lineage>
        <taxon>Eukaryota</taxon>
        <taxon>Metazoa</taxon>
        <taxon>Ecdysozoa</taxon>
        <taxon>Arthropoda</taxon>
        <taxon>Crustacea</taxon>
        <taxon>Branchiopoda</taxon>
        <taxon>Diplostraca</taxon>
        <taxon>Cladocera</taxon>
        <taxon>Anomopoda</taxon>
        <taxon>Daphniidae</taxon>
        <taxon>Daphnia</taxon>
    </lineage>
</organism>
<evidence type="ECO:0000313" key="13">
    <source>
        <dbReference type="Proteomes" id="UP000789390"/>
    </source>
</evidence>
<keyword evidence="7" id="KW-0865">Zymogen</keyword>
<dbReference type="InterPro" id="IPR050127">
    <property type="entry name" value="Serine_Proteases_S1"/>
</dbReference>
<dbReference type="Proteomes" id="UP000789390">
    <property type="component" value="Unassembled WGS sequence"/>
</dbReference>
<dbReference type="AlphaFoldDB" id="A0A8J2RPW1"/>
<evidence type="ECO:0000313" key="12">
    <source>
        <dbReference type="EMBL" id="CAH0106509.1"/>
    </source>
</evidence>
<feature type="signal peptide" evidence="10">
    <location>
        <begin position="1"/>
        <end position="16"/>
    </location>
</feature>
<name>A0A8J2RPW1_9CRUS</name>
<dbReference type="FunFam" id="2.40.10.10:FF:000004">
    <property type="entry name" value="Tryptase gamma 1"/>
    <property type="match status" value="1"/>
</dbReference>
<accession>A0A8J2RPW1</accession>
<dbReference type="InterPro" id="IPR033116">
    <property type="entry name" value="TRYPSIN_SER"/>
</dbReference>
<gene>
    <name evidence="12" type="ORF">DGAL_LOCUS9664</name>
</gene>
<dbReference type="PANTHER" id="PTHR24264">
    <property type="entry name" value="TRYPSIN-RELATED"/>
    <property type="match status" value="1"/>
</dbReference>
<evidence type="ECO:0000256" key="1">
    <source>
        <dbReference type="ARBA" id="ARBA00004613"/>
    </source>
</evidence>
<dbReference type="CDD" id="cd00190">
    <property type="entry name" value="Tryp_SPc"/>
    <property type="match status" value="1"/>
</dbReference>
<dbReference type="GO" id="GO:0005615">
    <property type="term" value="C:extracellular space"/>
    <property type="evidence" value="ECO:0007669"/>
    <property type="project" value="TreeGrafter"/>
</dbReference>
<dbReference type="SUPFAM" id="SSF50494">
    <property type="entry name" value="Trypsin-like serine proteases"/>
    <property type="match status" value="1"/>
</dbReference>
<keyword evidence="13" id="KW-1185">Reference proteome</keyword>
<dbReference type="GO" id="GO:0004252">
    <property type="term" value="F:serine-type endopeptidase activity"/>
    <property type="evidence" value="ECO:0007669"/>
    <property type="project" value="InterPro"/>
</dbReference>
<sequence length="346" mass="36592">MKFLAVVLALAVFAQAAEVRAEVPKIFPREDLFHRAQVPQGPGYFIPGVPSAPAHSAVVMPGAVTKVAHTIDTRGNYSFIGQFKIKKLFLLIFNEFEFSKKKQDSADSPKWLPAASLVEKRPFPMSSLAWQVSVLIDGSGFCGGSLISPDWVLTAAHCADGAGRFTITLGDHDRTVNEPSQVTVSSTTYTVHPGWNSATLADDLALIRLNQPVTLSPEIQPICLAPATESTHVGDTLLVSGWGKTADGVLQGISDVLMKVTAPGITTAECAATYGDIITDNILCIDTTGGKGSCNGDSGGPLSFVNGGVYNQVGIVSFGARAGCAEGFPAGFTRISSYLPMDLRHH</sequence>
<dbReference type="PROSITE" id="PS00134">
    <property type="entry name" value="TRYPSIN_HIS"/>
    <property type="match status" value="1"/>
</dbReference>
<dbReference type="InterPro" id="IPR001314">
    <property type="entry name" value="Peptidase_S1A"/>
</dbReference>
<keyword evidence="2" id="KW-0964">Secreted</keyword>
<dbReference type="SMART" id="SM00020">
    <property type="entry name" value="Tryp_SPc"/>
    <property type="match status" value="1"/>
</dbReference>
<dbReference type="PRINTS" id="PR00722">
    <property type="entry name" value="CHYMOTRYPSIN"/>
</dbReference>